<dbReference type="InterPro" id="IPR013595">
    <property type="entry name" value="Pept_S33_TAP-like_C"/>
</dbReference>
<feature type="compositionally biased region" description="Low complexity" evidence="3">
    <location>
        <begin position="562"/>
        <end position="576"/>
    </location>
</feature>
<evidence type="ECO:0000259" key="5">
    <source>
        <dbReference type="Pfam" id="PF00561"/>
    </source>
</evidence>
<evidence type="ECO:0000256" key="2">
    <source>
        <dbReference type="ARBA" id="ARBA00022801"/>
    </source>
</evidence>
<feature type="compositionally biased region" description="Polar residues" evidence="3">
    <location>
        <begin position="586"/>
        <end position="606"/>
    </location>
</feature>
<reference evidence="7" key="1">
    <citation type="submission" date="2021-01" db="EMBL/GenBank/DDBJ databases">
        <authorList>
            <person name="Kaushik A."/>
        </authorList>
    </citation>
    <scope>NUCLEOTIDE SEQUENCE</scope>
    <source>
        <strain evidence="7">AG1-1B</strain>
    </source>
</reference>
<dbReference type="Proteomes" id="UP000663826">
    <property type="component" value="Unassembled WGS sequence"/>
</dbReference>
<dbReference type="Pfam" id="PF00561">
    <property type="entry name" value="Abhydrolase_1"/>
    <property type="match status" value="1"/>
</dbReference>
<dbReference type="PANTHER" id="PTHR43248:SF25">
    <property type="entry name" value="AB HYDROLASE-1 DOMAIN-CONTAINING PROTEIN-RELATED"/>
    <property type="match status" value="1"/>
</dbReference>
<evidence type="ECO:0000313" key="7">
    <source>
        <dbReference type="EMBL" id="CAE6426519.1"/>
    </source>
</evidence>
<dbReference type="Pfam" id="PF08386">
    <property type="entry name" value="Abhydrolase_4"/>
    <property type="match status" value="1"/>
</dbReference>
<evidence type="ECO:0000256" key="1">
    <source>
        <dbReference type="ARBA" id="ARBA00010088"/>
    </source>
</evidence>
<organism evidence="7 8">
    <name type="scientific">Rhizoctonia solani</name>
    <dbReference type="NCBI Taxonomy" id="456999"/>
    <lineage>
        <taxon>Eukaryota</taxon>
        <taxon>Fungi</taxon>
        <taxon>Dikarya</taxon>
        <taxon>Basidiomycota</taxon>
        <taxon>Agaricomycotina</taxon>
        <taxon>Agaricomycetes</taxon>
        <taxon>Cantharellales</taxon>
        <taxon>Ceratobasidiaceae</taxon>
        <taxon>Rhizoctonia</taxon>
    </lineage>
</organism>
<comment type="caution">
    <text evidence="7">The sequence shown here is derived from an EMBL/GenBank/DDBJ whole genome shotgun (WGS) entry which is preliminary data.</text>
</comment>
<feature type="domain" description="Peptidase S33 tripeptidyl aminopeptidase-like C-terminal" evidence="6">
    <location>
        <begin position="436"/>
        <end position="539"/>
    </location>
</feature>
<dbReference type="SUPFAM" id="SSF53474">
    <property type="entry name" value="alpha/beta-Hydrolases"/>
    <property type="match status" value="1"/>
</dbReference>
<keyword evidence="4" id="KW-0732">Signal</keyword>
<proteinExistence type="inferred from homology"/>
<evidence type="ECO:0008006" key="9">
    <source>
        <dbReference type="Google" id="ProtNLM"/>
    </source>
</evidence>
<dbReference type="InterPro" id="IPR029058">
    <property type="entry name" value="AB_hydrolase_fold"/>
</dbReference>
<feature type="chain" id="PRO_5034964879" description="Hydrolase Mb2248c" evidence="4">
    <location>
        <begin position="17"/>
        <end position="617"/>
    </location>
</feature>
<evidence type="ECO:0000256" key="3">
    <source>
        <dbReference type="SAM" id="MobiDB-lite"/>
    </source>
</evidence>
<comment type="similarity">
    <text evidence="1">Belongs to the peptidase S33 family.</text>
</comment>
<dbReference type="EMBL" id="CAJMWQ010000988">
    <property type="protein sequence ID" value="CAE6426519.1"/>
    <property type="molecule type" value="Genomic_DNA"/>
</dbReference>
<feature type="domain" description="AB hydrolase-1" evidence="5">
    <location>
        <begin position="87"/>
        <end position="281"/>
    </location>
</feature>
<keyword evidence="2" id="KW-0378">Hydrolase</keyword>
<evidence type="ECO:0000259" key="6">
    <source>
        <dbReference type="Pfam" id="PF08386"/>
    </source>
</evidence>
<sequence>MYFLLFLARLMSLAAADPFKLPTDFDRHAPRIHDIHWQECPGAEDRELRCGRFEVPMDYANETRAGKASLVVIKYPAQNKEKSKLGTLFLNPGGPGKSGVKFLAEDANSRKSISEATGGRYDIVSWDPRGVGETYPRIDCFDNAKQENDFWHDTIPRAGLEARALLTENEDLKSFFEQANEVDRLLQELGERCLKFESNNDTLQYVGTVATVKDMIALHEYLEHPNTTLNYWGFSYGTVIGSYFVNMFPERVGRVVLDGVVDPVFYANKHPHKQWRIQASASDAVFNHFTGLCANAGPERDGTGCALTEEGWSRQQVQEKVKVLMNMMYESKKYSKNKFGSAKIRSIIHHGLYSPTSWPQLAERLQACHDYFTHPATLFRSKCMGPGFGSAPLTANTPLPHYAFQAISCGDAIDPSSITTQMVFEEIVNVTNTISSMFGPSWGAAGFYCHKWPVRAVERYRGPWNRRLANKILVIGNIHDPITPLQSADKVARALGESAVLLRQRNWGHTSLAMHSNCTLKMLEEYFVNNFKPEAGEICGTDQRIFKRRAKKSSSTPHGPSSKDSSTGTVTSSTVPTCPPLAPPRSSFNSLVPSPLSSEPDSTIDSRATLKAHIDEL</sequence>
<gene>
    <name evidence="7" type="ORF">RDB_LOCUS55813</name>
</gene>
<dbReference type="GO" id="GO:0016787">
    <property type="term" value="F:hydrolase activity"/>
    <property type="evidence" value="ECO:0007669"/>
    <property type="project" value="UniProtKB-KW"/>
</dbReference>
<evidence type="ECO:0000256" key="4">
    <source>
        <dbReference type="SAM" id="SignalP"/>
    </source>
</evidence>
<feature type="region of interest" description="Disordered" evidence="3">
    <location>
        <begin position="549"/>
        <end position="617"/>
    </location>
</feature>
<dbReference type="PANTHER" id="PTHR43248">
    <property type="entry name" value="2-SUCCINYL-6-HYDROXY-2,4-CYCLOHEXADIENE-1-CARBOXYLATE SYNTHASE"/>
    <property type="match status" value="1"/>
</dbReference>
<feature type="signal peptide" evidence="4">
    <location>
        <begin position="1"/>
        <end position="16"/>
    </location>
</feature>
<protein>
    <recommendedName>
        <fullName evidence="9">Hydrolase Mb2248c</fullName>
    </recommendedName>
</protein>
<accession>A0A8H2XGP5</accession>
<dbReference type="AlphaFoldDB" id="A0A8H2XGP5"/>
<name>A0A8H2XGP5_9AGAM</name>
<dbReference type="Gene3D" id="3.40.50.1820">
    <property type="entry name" value="alpha/beta hydrolase"/>
    <property type="match status" value="1"/>
</dbReference>
<dbReference type="InterPro" id="IPR051601">
    <property type="entry name" value="Serine_prot/Carboxylest_S33"/>
</dbReference>
<dbReference type="InterPro" id="IPR000073">
    <property type="entry name" value="AB_hydrolase_1"/>
</dbReference>
<evidence type="ECO:0000313" key="8">
    <source>
        <dbReference type="Proteomes" id="UP000663826"/>
    </source>
</evidence>